<dbReference type="SUPFAM" id="SSF50630">
    <property type="entry name" value="Acid proteases"/>
    <property type="match status" value="1"/>
</dbReference>
<dbReference type="Gene3D" id="2.40.70.10">
    <property type="entry name" value="Acid Proteases"/>
    <property type="match status" value="1"/>
</dbReference>
<comment type="caution">
    <text evidence="3">The sequence shown here is derived from an EMBL/GenBank/DDBJ whole genome shotgun (WGS) entry which is preliminary data.</text>
</comment>
<dbReference type="Pfam" id="PF00026">
    <property type="entry name" value="Asp"/>
    <property type="match status" value="1"/>
</dbReference>
<comment type="similarity">
    <text evidence="1">Belongs to the peptidase A1 family.</text>
</comment>
<reference evidence="3 4" key="1">
    <citation type="submission" date="2014-10" db="EMBL/GenBank/DDBJ databases">
        <title>Draft genome of the hookworm Ancylostoma caninum.</title>
        <authorList>
            <person name="Mitreva M."/>
        </authorList>
    </citation>
    <scope>NUCLEOTIDE SEQUENCE [LARGE SCALE GENOMIC DNA]</scope>
    <source>
        <strain evidence="3 4">Baltimore</strain>
    </source>
</reference>
<organism evidence="3 4">
    <name type="scientific">Ancylostoma caninum</name>
    <name type="common">Dog hookworm</name>
    <dbReference type="NCBI Taxonomy" id="29170"/>
    <lineage>
        <taxon>Eukaryota</taxon>
        <taxon>Metazoa</taxon>
        <taxon>Ecdysozoa</taxon>
        <taxon>Nematoda</taxon>
        <taxon>Chromadorea</taxon>
        <taxon>Rhabditida</taxon>
        <taxon>Rhabditina</taxon>
        <taxon>Rhabditomorpha</taxon>
        <taxon>Strongyloidea</taxon>
        <taxon>Ancylostomatidae</taxon>
        <taxon>Ancylostomatinae</taxon>
        <taxon>Ancylostoma</taxon>
    </lineage>
</organism>
<keyword evidence="4" id="KW-1185">Reference proteome</keyword>
<feature type="domain" description="Peptidase A1" evidence="2">
    <location>
        <begin position="1"/>
        <end position="76"/>
    </location>
</feature>
<dbReference type="AlphaFoldDB" id="A0A368GLY0"/>
<evidence type="ECO:0000313" key="3">
    <source>
        <dbReference type="EMBL" id="RCN45396.1"/>
    </source>
</evidence>
<dbReference type="PANTHER" id="PTHR47966:SF45">
    <property type="entry name" value="PEPTIDASE A1 DOMAIN-CONTAINING PROTEIN"/>
    <property type="match status" value="1"/>
</dbReference>
<dbReference type="GO" id="GO:0005764">
    <property type="term" value="C:lysosome"/>
    <property type="evidence" value="ECO:0007669"/>
    <property type="project" value="TreeGrafter"/>
</dbReference>
<dbReference type="OrthoDB" id="5859701at2759"/>
<dbReference type="EMBL" id="JOJR01000103">
    <property type="protein sequence ID" value="RCN45396.1"/>
    <property type="molecule type" value="Genomic_DNA"/>
</dbReference>
<dbReference type="GO" id="GO:0006508">
    <property type="term" value="P:proteolysis"/>
    <property type="evidence" value="ECO:0007669"/>
    <property type="project" value="InterPro"/>
</dbReference>
<dbReference type="InterPro" id="IPR033121">
    <property type="entry name" value="PEPTIDASE_A1"/>
</dbReference>
<name>A0A368GLY0_ANCCA</name>
<dbReference type="Proteomes" id="UP000252519">
    <property type="component" value="Unassembled WGS sequence"/>
</dbReference>
<evidence type="ECO:0000313" key="4">
    <source>
        <dbReference type="Proteomes" id="UP000252519"/>
    </source>
</evidence>
<sequence>MAFSALSNRGVVPVFERAYKLNLVDPVFTVYMKSAGFHAKNVFGGVFTYGGLDTENCDEKVVYENLTSATYWQFRI</sequence>
<accession>A0A368GLY0</accession>
<evidence type="ECO:0000256" key="1">
    <source>
        <dbReference type="ARBA" id="ARBA00007447"/>
    </source>
</evidence>
<evidence type="ECO:0000259" key="2">
    <source>
        <dbReference type="PROSITE" id="PS51767"/>
    </source>
</evidence>
<protein>
    <recommendedName>
        <fullName evidence="2">Peptidase A1 domain-containing protein</fullName>
    </recommendedName>
</protein>
<dbReference type="InterPro" id="IPR021109">
    <property type="entry name" value="Peptidase_aspartic_dom_sf"/>
</dbReference>
<dbReference type="PANTHER" id="PTHR47966">
    <property type="entry name" value="BETA-SITE APP-CLEAVING ENZYME, ISOFORM A-RELATED"/>
    <property type="match status" value="1"/>
</dbReference>
<proteinExistence type="inferred from homology"/>
<dbReference type="GO" id="GO:0004190">
    <property type="term" value="F:aspartic-type endopeptidase activity"/>
    <property type="evidence" value="ECO:0007669"/>
    <property type="project" value="InterPro"/>
</dbReference>
<dbReference type="PROSITE" id="PS51767">
    <property type="entry name" value="PEPTIDASE_A1"/>
    <property type="match status" value="1"/>
</dbReference>
<dbReference type="STRING" id="29170.A0A368GLY0"/>
<dbReference type="InterPro" id="IPR001461">
    <property type="entry name" value="Aspartic_peptidase_A1"/>
</dbReference>
<gene>
    <name evidence="3" type="ORF">ANCCAN_08617</name>
</gene>